<accession>A0A8F5RC00</accession>
<dbReference type="EMBL" id="MZ089768">
    <property type="protein sequence ID" value="QXN75087.1"/>
    <property type="molecule type" value="Genomic_DNA"/>
</dbReference>
<evidence type="ECO:0000259" key="1">
    <source>
        <dbReference type="Pfam" id="PF23343"/>
    </source>
</evidence>
<sequence>MMKVSCLHPYVRTLAGAFDSSGLQVYQVFPCGKCPVCKAADGRDWIFRLNVEADNSINSYFLTLTYNEKNIVRSGSVGILVKRDLQLFIKRLRSRIARSFPENSNVRFFGIGEYGGTTHRPHYHVILFNLPAVRNLRKIIEDCWHKGFITLSSVNPQRISYVANYSLFSFLFSDNENSEIPTPFRVMSRRPGIGSSYISLDRYNRHNEQDIPFARYKNYIYRLPRFFKDKFFDTVEVRERIQNNINRYKQQEADIYEAMYGAMDAARAKYCLSTVMQDFEKQFVDNLRKQYIIHKLHRKL</sequence>
<reference evidence="2" key="1">
    <citation type="submission" date="2021-04" db="EMBL/GenBank/DDBJ databases">
        <title>Genomes of microviruses identified in yellow-bellied marmot fecal samples.</title>
        <authorList>
            <person name="Varsani A."/>
            <person name="Kraberger S."/>
            <person name="Chatterjee A."/>
            <person name="Richet C."/>
            <person name="Fontenele R.S."/>
            <person name="Schmidlin K."/>
            <person name="Blumstein D.T."/>
        </authorList>
    </citation>
    <scope>NUCLEOTIDE SEQUENCE</scope>
    <source>
        <strain evidence="2">Mar22</strain>
    </source>
</reference>
<protein>
    <submittedName>
        <fullName evidence="2">Replication initiator protein</fullName>
    </submittedName>
</protein>
<name>A0A8F5RC00_9VIRU</name>
<dbReference type="Pfam" id="PF23343">
    <property type="entry name" value="REP_ORF2-G2P"/>
    <property type="match status" value="1"/>
</dbReference>
<dbReference type="InterPro" id="IPR056906">
    <property type="entry name" value="ORF2/G2P_dom"/>
</dbReference>
<proteinExistence type="predicted"/>
<evidence type="ECO:0000313" key="2">
    <source>
        <dbReference type="EMBL" id="QXN75087.1"/>
    </source>
</evidence>
<organism evidence="2">
    <name type="scientific">Microvirus mar22</name>
    <dbReference type="NCBI Taxonomy" id="2851155"/>
    <lineage>
        <taxon>Viruses</taxon>
        <taxon>Monodnaviria</taxon>
        <taxon>Sangervirae</taxon>
        <taxon>Phixviricota</taxon>
        <taxon>Malgrandaviricetes</taxon>
        <taxon>Petitvirales</taxon>
        <taxon>Microviridae</taxon>
    </lineage>
</organism>
<feature type="domain" description="Replication-associated protein ORF2/G2P" evidence="1">
    <location>
        <begin position="60"/>
        <end position="165"/>
    </location>
</feature>